<dbReference type="PANTHER" id="PTHR11608:SF0">
    <property type="entry name" value="BIFUNCTIONAL PROTEIN PYRR"/>
    <property type="match status" value="1"/>
</dbReference>
<accession>A0AAU9CNX5</accession>
<organism evidence="2 3">
    <name type="scientific">Fulvitalea axinellae</name>
    <dbReference type="NCBI Taxonomy" id="1182444"/>
    <lineage>
        <taxon>Bacteria</taxon>
        <taxon>Pseudomonadati</taxon>
        <taxon>Bacteroidota</taxon>
        <taxon>Cytophagia</taxon>
        <taxon>Cytophagales</taxon>
        <taxon>Persicobacteraceae</taxon>
        <taxon>Fulvitalea</taxon>
    </lineage>
</organism>
<dbReference type="EMBL" id="AP025314">
    <property type="protein sequence ID" value="BDD09753.1"/>
    <property type="molecule type" value="Genomic_DNA"/>
</dbReference>
<dbReference type="SUPFAM" id="SSF53271">
    <property type="entry name" value="PRTase-like"/>
    <property type="match status" value="1"/>
</dbReference>
<keyword evidence="3" id="KW-1185">Reference proteome</keyword>
<keyword evidence="2" id="KW-0808">Transferase</keyword>
<dbReference type="RefSeq" id="WP_338391346.1">
    <property type="nucleotide sequence ID" value="NZ_AP025314.1"/>
</dbReference>
<dbReference type="PANTHER" id="PTHR11608">
    <property type="entry name" value="BIFUNCTIONAL PROTEIN PYRR"/>
    <property type="match status" value="1"/>
</dbReference>
<feature type="domain" description="Phosphoribosyltransferase" evidence="1">
    <location>
        <begin position="16"/>
        <end position="152"/>
    </location>
</feature>
<name>A0AAU9CNX5_9BACT</name>
<dbReference type="Gene3D" id="3.40.50.2020">
    <property type="match status" value="1"/>
</dbReference>
<dbReference type="InterPro" id="IPR029057">
    <property type="entry name" value="PRTase-like"/>
</dbReference>
<dbReference type="Pfam" id="PF00156">
    <property type="entry name" value="Pribosyltran"/>
    <property type="match status" value="1"/>
</dbReference>
<dbReference type="CDD" id="cd06223">
    <property type="entry name" value="PRTases_typeI"/>
    <property type="match status" value="1"/>
</dbReference>
<dbReference type="KEGG" id="fax:FUAX_21850"/>
<dbReference type="Proteomes" id="UP001348817">
    <property type="component" value="Chromosome"/>
</dbReference>
<evidence type="ECO:0000313" key="3">
    <source>
        <dbReference type="Proteomes" id="UP001348817"/>
    </source>
</evidence>
<dbReference type="InterPro" id="IPR050137">
    <property type="entry name" value="PyrR_bifunctional"/>
</dbReference>
<keyword evidence="2" id="KW-0328">Glycosyltransferase</keyword>
<reference evidence="2 3" key="1">
    <citation type="submission" date="2021-12" db="EMBL/GenBank/DDBJ databases">
        <title>Genome sequencing of bacteria with rrn-lacking chromosome and rrn-plasmid.</title>
        <authorList>
            <person name="Anda M."/>
            <person name="Iwasaki W."/>
        </authorList>
    </citation>
    <scope>NUCLEOTIDE SEQUENCE [LARGE SCALE GENOMIC DNA]</scope>
    <source>
        <strain evidence="2 3">DSM 100852</strain>
    </source>
</reference>
<dbReference type="NCBIfam" id="NF003549">
    <property type="entry name" value="PRK05205.1-5"/>
    <property type="match status" value="1"/>
</dbReference>
<dbReference type="GO" id="GO:0016757">
    <property type="term" value="F:glycosyltransferase activity"/>
    <property type="evidence" value="ECO:0007669"/>
    <property type="project" value="UniProtKB-KW"/>
</dbReference>
<sequence>MQKRLIMGGSLLDVTLRRLAQELIENHGDFSDSALIGLQPRGTFLAQRLKAKLEEELGKEVGLGFLDITFYRDDFRRRERPLAANQTDIPFLLEGKKVVLVDDVLFTGRSVRAALDAMMAFGRPGKVELLTLANRRYGRDLPIEAHYTGKSFDTVRSQRIEVEWTEQGHDEDRVWLTDSE</sequence>
<dbReference type="AlphaFoldDB" id="A0AAU9CNX5"/>
<gene>
    <name evidence="2" type="primary">pyrR1</name>
    <name evidence="2" type="ORF">FUAX_21850</name>
</gene>
<evidence type="ECO:0000259" key="1">
    <source>
        <dbReference type="Pfam" id="PF00156"/>
    </source>
</evidence>
<protein>
    <submittedName>
        <fullName evidence="2">Bifunctional pyrimidine operon regulatory protein/uracil phosphoribosyltransferase</fullName>
    </submittedName>
</protein>
<proteinExistence type="predicted"/>
<evidence type="ECO:0000313" key="2">
    <source>
        <dbReference type="EMBL" id="BDD09753.1"/>
    </source>
</evidence>
<dbReference type="InterPro" id="IPR000836">
    <property type="entry name" value="PRTase_dom"/>
</dbReference>